<feature type="domain" description="SnoaL-like" evidence="1">
    <location>
        <begin position="30"/>
        <end position="126"/>
    </location>
</feature>
<protein>
    <submittedName>
        <fullName evidence="2">Ketosteroid isomerase-related protein</fullName>
    </submittedName>
</protein>
<dbReference type="RefSeq" id="WP_097155983.1">
    <property type="nucleotide sequence ID" value="NZ_OBEL01000010.1"/>
</dbReference>
<evidence type="ECO:0000259" key="1">
    <source>
        <dbReference type="Pfam" id="PF12680"/>
    </source>
</evidence>
<dbReference type="OrthoDB" id="582171at2"/>
<accession>A0A285PIP8</accession>
<reference evidence="2 3" key="1">
    <citation type="submission" date="2017-09" db="EMBL/GenBank/DDBJ databases">
        <authorList>
            <person name="Ehlers B."/>
            <person name="Leendertz F.H."/>
        </authorList>
    </citation>
    <scope>NUCLEOTIDE SEQUENCE [LARGE SCALE GENOMIC DNA]</scope>
    <source>
        <strain evidence="2 3">DSM 18289</strain>
    </source>
</reference>
<sequence>MTDNTKSDSSQLTIIEQLFYTLKQDGIEASLEKHVNPDAVFIGVREEKSDHIPIYGSYAGHSQITRFFDTLNSCFDTHVFEINHSFQDDTIAIATGYFHHKTRLTSRDFRSHWACLCHLGNGKISQYRFYEDTAALEASLTPFPNL</sequence>
<dbReference type="InterPro" id="IPR032710">
    <property type="entry name" value="NTF2-like_dom_sf"/>
</dbReference>
<evidence type="ECO:0000313" key="2">
    <source>
        <dbReference type="EMBL" id="SNZ21602.1"/>
    </source>
</evidence>
<gene>
    <name evidence="2" type="ORF">SAMN06265368_4726</name>
</gene>
<name>A0A285PIP8_9HYPH</name>
<dbReference type="SUPFAM" id="SSF54427">
    <property type="entry name" value="NTF2-like"/>
    <property type="match status" value="1"/>
</dbReference>
<dbReference type="InterPro" id="IPR037401">
    <property type="entry name" value="SnoaL-like"/>
</dbReference>
<keyword evidence="3" id="KW-1185">Reference proteome</keyword>
<dbReference type="Gene3D" id="3.10.450.50">
    <property type="match status" value="1"/>
</dbReference>
<proteinExistence type="predicted"/>
<dbReference type="GO" id="GO:0016853">
    <property type="term" value="F:isomerase activity"/>
    <property type="evidence" value="ECO:0007669"/>
    <property type="project" value="UniProtKB-KW"/>
</dbReference>
<dbReference type="Pfam" id="PF12680">
    <property type="entry name" value="SnoaL_2"/>
    <property type="match status" value="1"/>
</dbReference>
<dbReference type="EMBL" id="OBEL01000010">
    <property type="protein sequence ID" value="SNZ21602.1"/>
    <property type="molecule type" value="Genomic_DNA"/>
</dbReference>
<dbReference type="Proteomes" id="UP000219439">
    <property type="component" value="Unassembled WGS sequence"/>
</dbReference>
<evidence type="ECO:0000313" key="3">
    <source>
        <dbReference type="Proteomes" id="UP000219439"/>
    </source>
</evidence>
<keyword evidence="2" id="KW-0413">Isomerase</keyword>
<organism evidence="2 3">
    <name type="scientific">Cohaesibacter gelatinilyticus</name>
    <dbReference type="NCBI Taxonomy" id="372072"/>
    <lineage>
        <taxon>Bacteria</taxon>
        <taxon>Pseudomonadati</taxon>
        <taxon>Pseudomonadota</taxon>
        <taxon>Alphaproteobacteria</taxon>
        <taxon>Hyphomicrobiales</taxon>
        <taxon>Cohaesibacteraceae</taxon>
    </lineage>
</organism>
<dbReference type="AlphaFoldDB" id="A0A285PIP8"/>